<evidence type="ECO:0000313" key="3">
    <source>
        <dbReference type="EMBL" id="CAH8352601.1"/>
    </source>
</evidence>
<dbReference type="PANTHER" id="PTHR21596:SF71">
    <property type="entry name" value="FACTOR OF DNA METHYLATION 1-5_IDN2 DOMAIN-CONTAINING PROTEIN"/>
    <property type="match status" value="1"/>
</dbReference>
<feature type="domain" description="Factor of DNA methylation 1-5/IDN2" evidence="2">
    <location>
        <begin position="82"/>
        <end position="213"/>
    </location>
</feature>
<dbReference type="Pfam" id="PF03469">
    <property type="entry name" value="XH"/>
    <property type="match status" value="1"/>
</dbReference>
<dbReference type="InterPro" id="IPR005379">
    <property type="entry name" value="FDM1-5/IDN2_XH"/>
</dbReference>
<organism evidence="3 4">
    <name type="scientific">Eruca vesicaria subsp. sativa</name>
    <name type="common">Garden rocket</name>
    <name type="synonym">Eruca sativa</name>
    <dbReference type="NCBI Taxonomy" id="29727"/>
    <lineage>
        <taxon>Eukaryota</taxon>
        <taxon>Viridiplantae</taxon>
        <taxon>Streptophyta</taxon>
        <taxon>Embryophyta</taxon>
        <taxon>Tracheophyta</taxon>
        <taxon>Spermatophyta</taxon>
        <taxon>Magnoliopsida</taxon>
        <taxon>eudicotyledons</taxon>
        <taxon>Gunneridae</taxon>
        <taxon>Pentapetalae</taxon>
        <taxon>rosids</taxon>
        <taxon>malvids</taxon>
        <taxon>Brassicales</taxon>
        <taxon>Brassicaceae</taxon>
        <taxon>Brassiceae</taxon>
        <taxon>Eruca</taxon>
    </lineage>
</organism>
<sequence>MSDMIKEKNEELEKMIKEKNEELTKVIEELEEKRSELEDSEYINSALCKQLSQSNDEIQEAHKELINGLRGLSRERSTVRVKIIGQVDEKPFLKVCEQRFSGQNVALQHARLCSKWQERVMDSQWQPFKIQRSGDKLEDVVDEEDEKLKKLSEKWGEDVKNAVKTALQELNEFNPSGRYQFPVLWNFAHGRKATLKEGIIAHATHHLNNLKRRRP</sequence>
<dbReference type="EMBL" id="CAKOAT010175489">
    <property type="protein sequence ID" value="CAH8352601.1"/>
    <property type="molecule type" value="Genomic_DNA"/>
</dbReference>
<proteinExistence type="predicted"/>
<reference evidence="3 4" key="1">
    <citation type="submission" date="2022-03" db="EMBL/GenBank/DDBJ databases">
        <authorList>
            <person name="Macdonald S."/>
            <person name="Ahmed S."/>
            <person name="Newling K."/>
        </authorList>
    </citation>
    <scope>NUCLEOTIDE SEQUENCE [LARGE SCALE GENOMIC DNA]</scope>
</reference>
<evidence type="ECO:0000256" key="1">
    <source>
        <dbReference type="SAM" id="Coils"/>
    </source>
</evidence>
<keyword evidence="1" id="KW-0175">Coiled coil</keyword>
<gene>
    <name evidence="3" type="ORF">ERUC_LOCUS18695</name>
</gene>
<dbReference type="InterPro" id="IPR045177">
    <property type="entry name" value="FDM1-5/IDN2"/>
</dbReference>
<evidence type="ECO:0000313" key="4">
    <source>
        <dbReference type="Proteomes" id="UP001642260"/>
    </source>
</evidence>
<keyword evidence="4" id="KW-1185">Reference proteome</keyword>
<feature type="coiled-coil region" evidence="1">
    <location>
        <begin position="2"/>
        <end position="75"/>
    </location>
</feature>
<comment type="caution">
    <text evidence="3">The sequence shown here is derived from an EMBL/GenBank/DDBJ whole genome shotgun (WGS) entry which is preliminary data.</text>
</comment>
<name>A0ABC8K332_ERUVS</name>
<dbReference type="AlphaFoldDB" id="A0ABC8K332"/>
<protein>
    <recommendedName>
        <fullName evidence="2">Factor of DNA methylation 1-5/IDN2 domain-containing protein</fullName>
    </recommendedName>
</protein>
<accession>A0ABC8K332</accession>
<dbReference type="PANTHER" id="PTHR21596">
    <property type="entry name" value="RIBONUCLEASE P SUBUNIT P38"/>
    <property type="match status" value="1"/>
</dbReference>
<dbReference type="Proteomes" id="UP001642260">
    <property type="component" value="Unassembled WGS sequence"/>
</dbReference>
<evidence type="ECO:0000259" key="2">
    <source>
        <dbReference type="Pfam" id="PF03469"/>
    </source>
</evidence>